<organism evidence="1">
    <name type="scientific">Panstrongylus lignarius</name>
    <dbReference type="NCBI Taxonomy" id="156445"/>
    <lineage>
        <taxon>Eukaryota</taxon>
        <taxon>Metazoa</taxon>
        <taxon>Ecdysozoa</taxon>
        <taxon>Arthropoda</taxon>
        <taxon>Hexapoda</taxon>
        <taxon>Insecta</taxon>
        <taxon>Pterygota</taxon>
        <taxon>Neoptera</taxon>
        <taxon>Paraneoptera</taxon>
        <taxon>Hemiptera</taxon>
        <taxon>Heteroptera</taxon>
        <taxon>Panheteroptera</taxon>
        <taxon>Cimicomorpha</taxon>
        <taxon>Reduviidae</taxon>
        <taxon>Triatominae</taxon>
        <taxon>Panstrongylus</taxon>
    </lineage>
</organism>
<evidence type="ECO:0000313" key="1">
    <source>
        <dbReference type="EMBL" id="JAW15827.1"/>
    </source>
</evidence>
<sequence length="75" mass="8224">MLGDSSYSTYLRISLKLDLCVFLSFLALYLCESVDNCLSFSSKSSPISHNHSSLECLACSNNRAMPSPAAIRTSR</sequence>
<accession>A0A224XTG3</accession>
<name>A0A224XTG3_9HEMI</name>
<reference evidence="1" key="1">
    <citation type="journal article" date="2018" name="PLoS Negl. Trop. Dis.">
        <title>An insight into the salivary gland and fat body transcriptome of Panstrongylus lignarius (Hemiptera: Heteroptera), the main vector of Chagas disease in Peru.</title>
        <authorList>
            <person name="Nevoa J.C."/>
            <person name="Mendes M.T."/>
            <person name="da Silva M.V."/>
            <person name="Soares S.C."/>
            <person name="Oliveira C.J.F."/>
            <person name="Ribeiro J.M.C."/>
        </authorList>
    </citation>
    <scope>NUCLEOTIDE SEQUENCE</scope>
</reference>
<dbReference type="EMBL" id="GFTR01000599">
    <property type="protein sequence ID" value="JAW15827.1"/>
    <property type="molecule type" value="Transcribed_RNA"/>
</dbReference>
<dbReference type="AlphaFoldDB" id="A0A224XTG3"/>
<proteinExistence type="predicted"/>
<protein>
    <submittedName>
        <fullName evidence="1">Putative secreted protein</fullName>
    </submittedName>
</protein>